<keyword evidence="2" id="KW-0472">Membrane</keyword>
<evidence type="ECO:0000256" key="2">
    <source>
        <dbReference type="SAM" id="Phobius"/>
    </source>
</evidence>
<accession>A0A1H1L6V2</accession>
<feature type="transmembrane region" description="Helical" evidence="2">
    <location>
        <begin position="28"/>
        <end position="49"/>
    </location>
</feature>
<evidence type="ECO:0000313" key="4">
    <source>
        <dbReference type="Proteomes" id="UP000198859"/>
    </source>
</evidence>
<keyword evidence="2" id="KW-0812">Transmembrane</keyword>
<dbReference type="OrthoDB" id="9992406at2"/>
<feature type="region of interest" description="Disordered" evidence="1">
    <location>
        <begin position="1"/>
        <end position="20"/>
    </location>
</feature>
<dbReference type="Proteomes" id="UP000198859">
    <property type="component" value="Chromosome I"/>
</dbReference>
<name>A0A1H1L6V2_9ACTN</name>
<sequence length="53" mass="5573">MSTTTTTGTRDLAARPTRRVRHEARDSVALMAFSALASTGVAALLMLLVRLGG</sequence>
<dbReference type="RefSeq" id="WP_157682645.1">
    <property type="nucleotide sequence ID" value="NZ_LT629757.1"/>
</dbReference>
<dbReference type="AlphaFoldDB" id="A0A1H1L6V2"/>
<protein>
    <submittedName>
        <fullName evidence="3">Uncharacterized protein</fullName>
    </submittedName>
</protein>
<evidence type="ECO:0000256" key="1">
    <source>
        <dbReference type="SAM" id="MobiDB-lite"/>
    </source>
</evidence>
<reference evidence="4" key="1">
    <citation type="submission" date="2016-10" db="EMBL/GenBank/DDBJ databases">
        <authorList>
            <person name="Varghese N."/>
            <person name="Submissions S."/>
        </authorList>
    </citation>
    <scope>NUCLEOTIDE SEQUENCE [LARGE SCALE GENOMIC DNA]</scope>
    <source>
        <strain evidence="4">DSM 22127</strain>
    </source>
</reference>
<dbReference type="STRING" id="642780.SAMN04488570_0078"/>
<keyword evidence="2" id="KW-1133">Transmembrane helix</keyword>
<proteinExistence type="predicted"/>
<keyword evidence="4" id="KW-1185">Reference proteome</keyword>
<organism evidence="3 4">
    <name type="scientific">Nocardioides scoriae</name>
    <dbReference type="NCBI Taxonomy" id="642780"/>
    <lineage>
        <taxon>Bacteria</taxon>
        <taxon>Bacillati</taxon>
        <taxon>Actinomycetota</taxon>
        <taxon>Actinomycetes</taxon>
        <taxon>Propionibacteriales</taxon>
        <taxon>Nocardioidaceae</taxon>
        <taxon>Nocardioides</taxon>
    </lineage>
</organism>
<gene>
    <name evidence="3" type="ORF">SAMN04488570_0078</name>
</gene>
<dbReference type="EMBL" id="LT629757">
    <property type="protein sequence ID" value="SDR70324.1"/>
    <property type="molecule type" value="Genomic_DNA"/>
</dbReference>
<evidence type="ECO:0000313" key="3">
    <source>
        <dbReference type="EMBL" id="SDR70324.1"/>
    </source>
</evidence>